<dbReference type="EMBL" id="JAFBEE010000003">
    <property type="protein sequence ID" value="MBM7614237.1"/>
    <property type="molecule type" value="Genomic_DNA"/>
</dbReference>
<accession>A0ABS2NN37</accession>
<reference evidence="1 2" key="1">
    <citation type="submission" date="2021-01" db="EMBL/GenBank/DDBJ databases">
        <title>Genomic Encyclopedia of Type Strains, Phase IV (KMG-IV): sequencing the most valuable type-strain genomes for metagenomic binning, comparative biology and taxonomic classification.</title>
        <authorList>
            <person name="Goeker M."/>
        </authorList>
    </citation>
    <scope>NUCLEOTIDE SEQUENCE [LARGE SCALE GENOMIC DNA]</scope>
    <source>
        <strain evidence="1 2">DSM 25890</strain>
    </source>
</reference>
<protein>
    <submittedName>
        <fullName evidence="1">Uncharacterized protein</fullName>
    </submittedName>
</protein>
<evidence type="ECO:0000313" key="1">
    <source>
        <dbReference type="EMBL" id="MBM7614237.1"/>
    </source>
</evidence>
<evidence type="ECO:0000313" key="2">
    <source>
        <dbReference type="Proteomes" id="UP001314796"/>
    </source>
</evidence>
<proteinExistence type="predicted"/>
<sequence length="40" mass="4556">MLQLISKISPQGRDYVSTQMEQGNVEVLYSISTKENTGYF</sequence>
<comment type="caution">
    <text evidence="1">The sequence shown here is derived from an EMBL/GenBank/DDBJ whole genome shotgun (WGS) entry which is preliminary data.</text>
</comment>
<dbReference type="Proteomes" id="UP001314796">
    <property type="component" value="Unassembled WGS sequence"/>
</dbReference>
<organism evidence="1 2">
    <name type="scientific">Alkaliphilus hydrothermalis</name>
    <dbReference type="NCBI Taxonomy" id="1482730"/>
    <lineage>
        <taxon>Bacteria</taxon>
        <taxon>Bacillati</taxon>
        <taxon>Bacillota</taxon>
        <taxon>Clostridia</taxon>
        <taxon>Peptostreptococcales</taxon>
        <taxon>Natronincolaceae</taxon>
        <taxon>Alkaliphilus</taxon>
    </lineage>
</organism>
<keyword evidence="2" id="KW-1185">Reference proteome</keyword>
<name>A0ABS2NN37_9FIRM</name>
<gene>
    <name evidence="1" type="ORF">JOC73_000748</name>
</gene>